<sequence>MATDKRQFTLRLQEENFKKIKYISDKNKRSISMQIEYLVEQCIKNFEKENGNIEVKED</sequence>
<reference evidence="1 2" key="1">
    <citation type="journal article" date="2008" name="Proc. Natl. Acad. Sci. U.S.A.">
        <title>The genome of Clostridium kluyveri, a strict anaerobe with unique metabolic features.</title>
        <authorList>
            <person name="Seedorf H."/>
            <person name="Fricke W.F."/>
            <person name="Veith B."/>
            <person name="Brueggemann H."/>
            <person name="Liesegang H."/>
            <person name="Strittmatter A."/>
            <person name="Miethke M."/>
            <person name="Buckel W."/>
            <person name="Hinderberger J."/>
            <person name="Li F."/>
            <person name="Hagemeier C."/>
            <person name="Thauer R.K."/>
            <person name="Gottschalk G."/>
        </authorList>
    </citation>
    <scope>NUCLEOTIDE SEQUENCE [LARGE SCALE GENOMIC DNA]</scope>
    <source>
        <strain evidence="2">ATCC 8527 / DSM 555 / NCIMB 10680</strain>
    </source>
</reference>
<evidence type="ECO:0000313" key="2">
    <source>
        <dbReference type="Proteomes" id="UP000002411"/>
    </source>
</evidence>
<dbReference type="KEGG" id="ckl:CKL_2011"/>
<dbReference type="Gene3D" id="1.10.1220.10">
    <property type="entry name" value="Met repressor-like"/>
    <property type="match status" value="1"/>
</dbReference>
<organism evidence="1 2">
    <name type="scientific">Clostridium kluyveri (strain ATCC 8527 / DSM 555 / NBRC 12016 / NCIMB 10680 / K1)</name>
    <dbReference type="NCBI Taxonomy" id="431943"/>
    <lineage>
        <taxon>Bacteria</taxon>
        <taxon>Bacillati</taxon>
        <taxon>Bacillota</taxon>
        <taxon>Clostridia</taxon>
        <taxon>Eubacteriales</taxon>
        <taxon>Clostridiaceae</taxon>
        <taxon>Clostridium</taxon>
    </lineage>
</organism>
<proteinExistence type="predicted"/>
<dbReference type="GO" id="GO:0006355">
    <property type="term" value="P:regulation of DNA-templated transcription"/>
    <property type="evidence" value="ECO:0007669"/>
    <property type="project" value="InterPro"/>
</dbReference>
<dbReference type="InterPro" id="IPR010985">
    <property type="entry name" value="Ribbon_hlx_hlx"/>
</dbReference>
<dbReference type="HOGENOM" id="CLU_156623_2_1_9"/>
<evidence type="ECO:0000313" key="1">
    <source>
        <dbReference type="EMBL" id="EDK34023.1"/>
    </source>
</evidence>
<dbReference type="EMBL" id="CP000673">
    <property type="protein sequence ID" value="EDK34023.1"/>
    <property type="molecule type" value="Genomic_DNA"/>
</dbReference>
<gene>
    <name evidence="1" type="ordered locus">CKL_2011</name>
</gene>
<dbReference type="Proteomes" id="UP000002411">
    <property type="component" value="Chromosome"/>
</dbReference>
<dbReference type="SUPFAM" id="SSF47598">
    <property type="entry name" value="Ribbon-helix-helix"/>
    <property type="match status" value="1"/>
</dbReference>
<dbReference type="AlphaFoldDB" id="A5MYS7"/>
<evidence type="ECO:0008006" key="3">
    <source>
        <dbReference type="Google" id="ProtNLM"/>
    </source>
</evidence>
<name>A5MYS7_CLOK5</name>
<protein>
    <recommendedName>
        <fullName evidence="3">Arc-like DNA binding domain-containing protein</fullName>
    </recommendedName>
</protein>
<accession>A5MYS7</accession>
<keyword evidence="2" id="KW-1185">Reference proteome</keyword>
<dbReference type="RefSeq" id="WP_012102349.1">
    <property type="nucleotide sequence ID" value="NC_009706.1"/>
</dbReference>
<dbReference type="STRING" id="431943.CKL_2011"/>
<dbReference type="InterPro" id="IPR013321">
    <property type="entry name" value="Arc_rbn_hlx_hlx"/>
</dbReference>
<dbReference type="eggNOG" id="ENOG5033CP1">
    <property type="taxonomic scope" value="Bacteria"/>
</dbReference>